<accession>A0A1H9KUR0</accession>
<proteinExistence type="predicted"/>
<keyword evidence="1" id="KW-0812">Transmembrane</keyword>
<organism evidence="2 3">
    <name type="scientific">Rosenbergiella nectarea</name>
    <dbReference type="NCBI Taxonomy" id="988801"/>
    <lineage>
        <taxon>Bacteria</taxon>
        <taxon>Pseudomonadati</taxon>
        <taxon>Pseudomonadota</taxon>
        <taxon>Gammaproteobacteria</taxon>
        <taxon>Enterobacterales</taxon>
        <taxon>Erwiniaceae</taxon>
        <taxon>Rosenbergiella</taxon>
    </lineage>
</organism>
<evidence type="ECO:0000313" key="3">
    <source>
        <dbReference type="Proteomes" id="UP000242515"/>
    </source>
</evidence>
<reference evidence="3" key="1">
    <citation type="submission" date="2016-10" db="EMBL/GenBank/DDBJ databases">
        <authorList>
            <person name="Varghese N."/>
            <person name="Submissions S."/>
        </authorList>
    </citation>
    <scope>NUCLEOTIDE SEQUENCE [LARGE SCALE GENOMIC DNA]</scope>
    <source>
        <strain evidence="3">8N4</strain>
    </source>
</reference>
<keyword evidence="1" id="KW-1133">Transmembrane helix</keyword>
<evidence type="ECO:0000313" key="2">
    <source>
        <dbReference type="EMBL" id="SER02627.1"/>
    </source>
</evidence>
<gene>
    <name evidence="2" type="ORF">SAMN05216522_11036</name>
</gene>
<protein>
    <submittedName>
        <fullName evidence="2">Uncharacterized protein</fullName>
    </submittedName>
</protein>
<dbReference type="STRING" id="988801.SAMN05216522_11036"/>
<evidence type="ECO:0000256" key="1">
    <source>
        <dbReference type="SAM" id="Phobius"/>
    </source>
</evidence>
<feature type="transmembrane region" description="Helical" evidence="1">
    <location>
        <begin position="15"/>
        <end position="38"/>
    </location>
</feature>
<dbReference type="EMBL" id="FOGC01000010">
    <property type="protein sequence ID" value="SER02627.1"/>
    <property type="molecule type" value="Genomic_DNA"/>
</dbReference>
<dbReference type="AlphaFoldDB" id="A0A1H9KUR0"/>
<keyword evidence="3" id="KW-1185">Reference proteome</keyword>
<sequence>MENKFWRKIIYLPTFIQWALTLGTVILSGIFLLFYFLLPPYNHQNEQLVFLQTSRNDASQRLNVYRQAKPYYMISKQLARLESGQVEAFPIFILSYGTAVANWQESGTQQKATLVLGWQDFLQFWQHLTQLNRKMKPDQLQLSAHDGPILVKLTYDKN</sequence>
<dbReference type="Proteomes" id="UP000242515">
    <property type="component" value="Unassembled WGS sequence"/>
</dbReference>
<keyword evidence="1" id="KW-0472">Membrane</keyword>
<name>A0A1H9KUR0_9GAMM</name>